<dbReference type="PROSITE" id="PS51257">
    <property type="entry name" value="PROKAR_LIPOPROTEIN"/>
    <property type="match status" value="1"/>
</dbReference>
<protein>
    <submittedName>
        <fullName evidence="2">Uncharacterized protein</fullName>
    </submittedName>
</protein>
<name>A0ABN1ZBM2_9MICO</name>
<evidence type="ECO:0000313" key="2">
    <source>
        <dbReference type="EMBL" id="GAA1492000.1"/>
    </source>
</evidence>
<proteinExistence type="predicted"/>
<feature type="transmembrane region" description="Helical" evidence="1">
    <location>
        <begin position="44"/>
        <end position="66"/>
    </location>
</feature>
<keyword evidence="1" id="KW-0472">Membrane</keyword>
<gene>
    <name evidence="2" type="ORF">GCM10009627_03460</name>
</gene>
<organism evidence="2 3">
    <name type="scientific">Curtobacterium herbarum</name>
    <dbReference type="NCBI Taxonomy" id="150122"/>
    <lineage>
        <taxon>Bacteria</taxon>
        <taxon>Bacillati</taxon>
        <taxon>Actinomycetota</taxon>
        <taxon>Actinomycetes</taxon>
        <taxon>Micrococcales</taxon>
        <taxon>Microbacteriaceae</taxon>
        <taxon>Curtobacterium</taxon>
    </lineage>
</organism>
<feature type="transmembrane region" description="Helical" evidence="1">
    <location>
        <begin position="97"/>
        <end position="119"/>
    </location>
</feature>
<comment type="caution">
    <text evidence="2">The sequence shown here is derived from an EMBL/GenBank/DDBJ whole genome shotgun (WGS) entry which is preliminary data.</text>
</comment>
<dbReference type="EMBL" id="BAAAJX010000002">
    <property type="protein sequence ID" value="GAA1492000.1"/>
    <property type="molecule type" value="Genomic_DNA"/>
</dbReference>
<feature type="transmembrane region" description="Helical" evidence="1">
    <location>
        <begin position="73"/>
        <end position="91"/>
    </location>
</feature>
<feature type="transmembrane region" description="Helical" evidence="1">
    <location>
        <begin position="20"/>
        <end position="38"/>
    </location>
</feature>
<keyword evidence="1" id="KW-1133">Transmembrane helix</keyword>
<accession>A0ABN1ZBM2</accession>
<evidence type="ECO:0000256" key="1">
    <source>
        <dbReference type="SAM" id="Phobius"/>
    </source>
</evidence>
<sequence length="124" mass="13015">MAGVTKARPWRGQRQHPVNLIAAACLLVVGIAVPIGIAGPGGSVLLPSLVVGFVVGLLWAAIVFAVFRPDVSAVLMVGGIIVAALVFTRVLDGWGAALLPYMMCSLAGSVFGAHLRWMVERRRV</sequence>
<evidence type="ECO:0000313" key="3">
    <source>
        <dbReference type="Proteomes" id="UP001501742"/>
    </source>
</evidence>
<keyword evidence="1" id="KW-0812">Transmembrane</keyword>
<reference evidence="2 3" key="1">
    <citation type="journal article" date="2019" name="Int. J. Syst. Evol. Microbiol.">
        <title>The Global Catalogue of Microorganisms (GCM) 10K type strain sequencing project: providing services to taxonomists for standard genome sequencing and annotation.</title>
        <authorList>
            <consortium name="The Broad Institute Genomics Platform"/>
            <consortium name="The Broad Institute Genome Sequencing Center for Infectious Disease"/>
            <person name="Wu L."/>
            <person name="Ma J."/>
        </authorList>
    </citation>
    <scope>NUCLEOTIDE SEQUENCE [LARGE SCALE GENOMIC DNA]</scope>
    <source>
        <strain evidence="2 3">JCM 12140</strain>
    </source>
</reference>
<dbReference type="Proteomes" id="UP001501742">
    <property type="component" value="Unassembled WGS sequence"/>
</dbReference>
<dbReference type="RefSeq" id="WP_204609182.1">
    <property type="nucleotide sequence ID" value="NZ_BAAAJX010000002.1"/>
</dbReference>
<keyword evidence="3" id="KW-1185">Reference proteome</keyword>